<sequence length="431" mass="49006">MKYFFNRIFIWLKDLRSKIAFYPSLFAIFGFFFALFIIYLEDLGASKYLLDAAPILVVDNGNTALSILTACITGLISMMVFSFSMVMVLLNQSASNYSPRLLPGLISDKNHQIILGIYLATIIYCIFVSQSIQPEGNSYQVPGFSVLIGILFTVLCLSAFIYFIHNISQSIQIDNILDRIYNQARKRLNFLLESEKELFTIFPETEDWTQYYSEKSGYFQDLSSDNIAGICDESATRIEIIPIKGSFIPRGTPMFKSEKKLDEDAVNKILSNFSLGRGELVTQNYVLAFKQITEVIVKAMSPGINDPGTALNALDYLTELLALRMRKRDDSYFLDEEGKNVLIKIRSVSFGELCYQVFAPIRAYCKHDIIILQKVGLMFIFLKKQKTADEAYLKVIDAEAQNFLEDGKANIKNKTDLHTIRNIAEELNIKI</sequence>
<feature type="transmembrane region" description="Helical" evidence="1">
    <location>
        <begin position="20"/>
        <end position="40"/>
    </location>
</feature>
<dbReference type="EMBL" id="FQVT01000001">
    <property type="protein sequence ID" value="SHF47673.1"/>
    <property type="molecule type" value="Genomic_DNA"/>
</dbReference>
<feature type="transmembrane region" description="Helical" evidence="1">
    <location>
        <begin position="64"/>
        <end position="90"/>
    </location>
</feature>
<gene>
    <name evidence="2" type="ORF">SAMN05444483_101255</name>
</gene>
<feature type="transmembrane region" description="Helical" evidence="1">
    <location>
        <begin position="111"/>
        <end position="132"/>
    </location>
</feature>
<dbReference type="AlphaFoldDB" id="A0A1M5BYR5"/>
<keyword evidence="3" id="KW-1185">Reference proteome</keyword>
<name>A0A1M5BYR5_SALEC</name>
<dbReference type="RefSeq" id="WP_072875924.1">
    <property type="nucleotide sequence ID" value="NZ_FQVT01000001.1"/>
</dbReference>
<dbReference type="OrthoDB" id="2955631at2"/>
<organism evidence="2 3">
    <name type="scientific">Salegentibacter echinorum</name>
    <dbReference type="NCBI Taxonomy" id="1073325"/>
    <lineage>
        <taxon>Bacteria</taxon>
        <taxon>Pseudomonadati</taxon>
        <taxon>Bacteroidota</taxon>
        <taxon>Flavobacteriia</taxon>
        <taxon>Flavobacteriales</taxon>
        <taxon>Flavobacteriaceae</taxon>
        <taxon>Salegentibacter</taxon>
    </lineage>
</organism>
<protein>
    <submittedName>
        <fullName evidence="2">Uncharacterized membrane protein</fullName>
    </submittedName>
</protein>
<keyword evidence="1" id="KW-1133">Transmembrane helix</keyword>
<dbReference type="Pfam" id="PF10011">
    <property type="entry name" value="DUF2254"/>
    <property type="match status" value="1"/>
</dbReference>
<accession>A0A1M5BYR5</accession>
<keyword evidence="1" id="KW-0472">Membrane</keyword>
<dbReference type="STRING" id="1073325.SAMN05444483_101255"/>
<evidence type="ECO:0000256" key="1">
    <source>
        <dbReference type="SAM" id="Phobius"/>
    </source>
</evidence>
<dbReference type="InterPro" id="IPR018723">
    <property type="entry name" value="DUF2254_membrane"/>
</dbReference>
<proteinExistence type="predicted"/>
<dbReference type="Proteomes" id="UP000183945">
    <property type="component" value="Unassembled WGS sequence"/>
</dbReference>
<reference evidence="3" key="1">
    <citation type="submission" date="2016-11" db="EMBL/GenBank/DDBJ databases">
        <authorList>
            <person name="Varghese N."/>
            <person name="Submissions S."/>
        </authorList>
    </citation>
    <scope>NUCLEOTIDE SEQUENCE [LARGE SCALE GENOMIC DNA]</scope>
    <source>
        <strain evidence="3">DSM 24579</strain>
    </source>
</reference>
<evidence type="ECO:0000313" key="3">
    <source>
        <dbReference type="Proteomes" id="UP000183945"/>
    </source>
</evidence>
<feature type="transmembrane region" description="Helical" evidence="1">
    <location>
        <begin position="144"/>
        <end position="164"/>
    </location>
</feature>
<keyword evidence="1" id="KW-0812">Transmembrane</keyword>
<evidence type="ECO:0000313" key="2">
    <source>
        <dbReference type="EMBL" id="SHF47673.1"/>
    </source>
</evidence>